<feature type="signal peptide" evidence="1">
    <location>
        <begin position="1"/>
        <end position="23"/>
    </location>
</feature>
<dbReference type="GO" id="GO:0006355">
    <property type="term" value="P:regulation of DNA-templated transcription"/>
    <property type="evidence" value="ECO:0007669"/>
    <property type="project" value="InterPro"/>
</dbReference>
<evidence type="ECO:0000259" key="2">
    <source>
        <dbReference type="PROSITE" id="PS50112"/>
    </source>
</evidence>
<dbReference type="Gene3D" id="3.30.70.270">
    <property type="match status" value="1"/>
</dbReference>
<dbReference type="InterPro" id="IPR000014">
    <property type="entry name" value="PAS"/>
</dbReference>
<dbReference type="InterPro" id="IPR043128">
    <property type="entry name" value="Rev_trsase/Diguanyl_cyclase"/>
</dbReference>
<feature type="domain" description="PAC" evidence="3">
    <location>
        <begin position="388"/>
        <end position="440"/>
    </location>
</feature>
<dbReference type="SMART" id="SM00086">
    <property type="entry name" value="PAC"/>
    <property type="match status" value="1"/>
</dbReference>
<feature type="chain" id="PRO_5011487265" evidence="1">
    <location>
        <begin position="24"/>
        <end position="784"/>
    </location>
</feature>
<dbReference type="Gene3D" id="3.30.450.20">
    <property type="entry name" value="PAS domain"/>
    <property type="match status" value="1"/>
</dbReference>
<dbReference type="Pfam" id="PF00497">
    <property type="entry name" value="SBP_bac_3"/>
    <property type="match status" value="1"/>
</dbReference>
<dbReference type="SMART" id="SM00267">
    <property type="entry name" value="GGDEF"/>
    <property type="match status" value="1"/>
</dbReference>
<dbReference type="PROSITE" id="PS50112">
    <property type="entry name" value="PAS"/>
    <property type="match status" value="1"/>
</dbReference>
<dbReference type="Gene3D" id="3.40.190.10">
    <property type="entry name" value="Periplasmic binding protein-like II"/>
    <property type="match status" value="2"/>
</dbReference>
<dbReference type="EMBL" id="FOQA01000009">
    <property type="protein sequence ID" value="SFI21697.1"/>
    <property type="molecule type" value="Genomic_DNA"/>
</dbReference>
<dbReference type="OrthoDB" id="9804747at2"/>
<dbReference type="PROSITE" id="PS51832">
    <property type="entry name" value="HD_GYP"/>
    <property type="match status" value="1"/>
</dbReference>
<dbReference type="STRING" id="69895.SAMN05192551_1097"/>
<dbReference type="CDD" id="cd00130">
    <property type="entry name" value="PAS"/>
    <property type="match status" value="1"/>
</dbReference>
<dbReference type="CDD" id="cd13708">
    <property type="entry name" value="PBP2_BvgS_like_1"/>
    <property type="match status" value="1"/>
</dbReference>
<dbReference type="SUPFAM" id="SSF55073">
    <property type="entry name" value="Nucleotide cyclase"/>
    <property type="match status" value="1"/>
</dbReference>
<dbReference type="InterPro" id="IPR001638">
    <property type="entry name" value="Solute-binding_3/MltF_N"/>
</dbReference>
<evidence type="ECO:0000313" key="7">
    <source>
        <dbReference type="Proteomes" id="UP000199287"/>
    </source>
</evidence>
<reference evidence="7" key="1">
    <citation type="submission" date="2016-10" db="EMBL/GenBank/DDBJ databases">
        <authorList>
            <person name="Varghese N."/>
            <person name="Submissions S."/>
        </authorList>
    </citation>
    <scope>NUCLEOTIDE SEQUENCE [LARGE SCALE GENOMIC DNA]</scope>
    <source>
        <strain evidence="7">Z-7934</strain>
    </source>
</reference>
<dbReference type="InterPro" id="IPR035965">
    <property type="entry name" value="PAS-like_dom_sf"/>
</dbReference>
<keyword evidence="7" id="KW-1185">Reference proteome</keyword>
<dbReference type="PROSITE" id="PS50887">
    <property type="entry name" value="GGDEF"/>
    <property type="match status" value="1"/>
</dbReference>
<dbReference type="AlphaFoldDB" id="A0A1I3GE61"/>
<dbReference type="Pfam" id="PF00990">
    <property type="entry name" value="GGDEF"/>
    <property type="match status" value="1"/>
</dbReference>
<dbReference type="CDD" id="cd00077">
    <property type="entry name" value="HDc"/>
    <property type="match status" value="1"/>
</dbReference>
<evidence type="ECO:0000259" key="4">
    <source>
        <dbReference type="PROSITE" id="PS50887"/>
    </source>
</evidence>
<dbReference type="SUPFAM" id="SSF55785">
    <property type="entry name" value="PYP-like sensor domain (PAS domain)"/>
    <property type="match status" value="1"/>
</dbReference>
<dbReference type="InterPro" id="IPR000700">
    <property type="entry name" value="PAS-assoc_C"/>
</dbReference>
<sequence>MKKHFLIILWILLYVSISSSSYAQPNVQVSLTSEEEQYLKELGRITMVVDPDWVPFEKVDDEGNFTGIAADLVQLVEERLGIEMEIIPTADWPETLAYSRDGKALIIPFLNQTPEREEWLVFTEPLLVDSNVIITREEHPFVTDLKDFPDRVLVLPEGTSIEERIREDYPTLEILTTERENEVFEMIKQREADMTIRSLIISAYTIRKEGYFNLKIAGQVPEYTNYLRMGVLKSEPMLRDILNKGIATITPQEREAIINRHVNIEMKEIVTYTHLWRFLLPGILIILTLLFVNYRQKQYNAKIDAIKNTLQERDGRYAQALQHSRSFVWEVDLTGMHTYISASIKEVLGYDQEEVVGKMYFYDFLLPEEQKNLKNPVFQSIQFGEEIRNLEVNQVHKNGRVLCTLSNGVPVLDDAGNITGFRGTDIDITKLKKTEEEIRYLSYYDQLTGLYNRRFYEESLQRLDNRRNLPISLIMIDVNGLKLMNDAFGHRAGDELLKKTGFLLKQESRANDIAARIGGDEFMLVLPGTKTEEAELVLRRIQDRVQHEQVKEIDISLSIGLATKTHESDCIQDVFKRAEDIMYSQKRTESLAMRHRTLKKIIHNLFEKSPLEKEHAENVRQMVVKLGKALGMDDVDLEHLEIAAYHHDLGKAAIDASILNKPGALSDKEWIEIRRHPEIGYQLLRSIDQYGSIAHDVLYHHEWWDGSGYPNGIKGKEIPLTSRMLAVVAAYDAMTSERPYHRALDKNEAVDTLKNHAGTQFDPTMVSLFIEKILHQQDFLQQDF</sequence>
<organism evidence="6 7">
    <name type="scientific">Tindallia magadiensis</name>
    <dbReference type="NCBI Taxonomy" id="69895"/>
    <lineage>
        <taxon>Bacteria</taxon>
        <taxon>Bacillati</taxon>
        <taxon>Bacillota</taxon>
        <taxon>Clostridia</taxon>
        <taxon>Peptostreptococcales</taxon>
        <taxon>Tindalliaceae</taxon>
        <taxon>Tindallia</taxon>
    </lineage>
</organism>
<dbReference type="Gene3D" id="1.10.3210.10">
    <property type="entry name" value="Hypothetical protein af1432"/>
    <property type="match status" value="1"/>
</dbReference>
<keyword evidence="1" id="KW-0732">Signal</keyword>
<dbReference type="InterPro" id="IPR029787">
    <property type="entry name" value="Nucleotide_cyclase"/>
</dbReference>
<dbReference type="CDD" id="cd01949">
    <property type="entry name" value="GGDEF"/>
    <property type="match status" value="1"/>
</dbReference>
<dbReference type="SMART" id="SM00062">
    <property type="entry name" value="PBPb"/>
    <property type="match status" value="1"/>
</dbReference>
<feature type="domain" description="GGDEF" evidence="4">
    <location>
        <begin position="469"/>
        <end position="596"/>
    </location>
</feature>
<evidence type="ECO:0000259" key="5">
    <source>
        <dbReference type="PROSITE" id="PS51832"/>
    </source>
</evidence>
<dbReference type="PANTHER" id="PTHR43155:SF2">
    <property type="entry name" value="CYCLIC DI-GMP PHOSPHODIESTERASE PA4108"/>
    <property type="match status" value="1"/>
</dbReference>
<protein>
    <submittedName>
        <fullName evidence="6">PAS domain S-box-containing protein/diguanylate cyclase (GGDEF) domain-containing protein</fullName>
    </submittedName>
</protein>
<dbReference type="NCBIfam" id="TIGR00254">
    <property type="entry name" value="GGDEF"/>
    <property type="match status" value="1"/>
</dbReference>
<feature type="domain" description="HD-GYP" evidence="5">
    <location>
        <begin position="590"/>
        <end position="784"/>
    </location>
</feature>
<dbReference type="SUPFAM" id="SSF109604">
    <property type="entry name" value="HD-domain/PDEase-like"/>
    <property type="match status" value="1"/>
</dbReference>
<dbReference type="InterPro" id="IPR000160">
    <property type="entry name" value="GGDEF_dom"/>
</dbReference>
<feature type="domain" description="PAS" evidence="2">
    <location>
        <begin position="313"/>
        <end position="384"/>
    </location>
</feature>
<dbReference type="InterPro" id="IPR001610">
    <property type="entry name" value="PAC"/>
</dbReference>
<dbReference type="SMART" id="SM00091">
    <property type="entry name" value="PAS"/>
    <property type="match status" value="1"/>
</dbReference>
<evidence type="ECO:0000259" key="3">
    <source>
        <dbReference type="PROSITE" id="PS50113"/>
    </source>
</evidence>
<accession>A0A1I3GE61</accession>
<dbReference type="InterPro" id="IPR037522">
    <property type="entry name" value="HD_GYP_dom"/>
</dbReference>
<dbReference type="InterPro" id="IPR013767">
    <property type="entry name" value="PAS_fold"/>
</dbReference>
<evidence type="ECO:0000256" key="1">
    <source>
        <dbReference type="SAM" id="SignalP"/>
    </source>
</evidence>
<proteinExistence type="predicted"/>
<dbReference type="RefSeq" id="WP_093373156.1">
    <property type="nucleotide sequence ID" value="NZ_FOQA01000009.1"/>
</dbReference>
<dbReference type="Proteomes" id="UP000199287">
    <property type="component" value="Unassembled WGS sequence"/>
</dbReference>
<dbReference type="Pfam" id="PF13487">
    <property type="entry name" value="HD_5"/>
    <property type="match status" value="1"/>
</dbReference>
<dbReference type="PANTHER" id="PTHR43155">
    <property type="entry name" value="CYCLIC DI-GMP PHOSPHODIESTERASE PA4108-RELATED"/>
    <property type="match status" value="1"/>
</dbReference>
<dbReference type="PROSITE" id="PS50113">
    <property type="entry name" value="PAC"/>
    <property type="match status" value="1"/>
</dbReference>
<dbReference type="NCBIfam" id="TIGR00229">
    <property type="entry name" value="sensory_box"/>
    <property type="match status" value="1"/>
</dbReference>
<name>A0A1I3GE61_9FIRM</name>
<dbReference type="SUPFAM" id="SSF53850">
    <property type="entry name" value="Periplasmic binding protein-like II"/>
    <property type="match status" value="1"/>
</dbReference>
<gene>
    <name evidence="6" type="ORF">SAMN05192551_1097</name>
</gene>
<dbReference type="Pfam" id="PF00989">
    <property type="entry name" value="PAS"/>
    <property type="match status" value="1"/>
</dbReference>
<evidence type="ECO:0000313" key="6">
    <source>
        <dbReference type="EMBL" id="SFI21697.1"/>
    </source>
</evidence>
<dbReference type="InterPro" id="IPR003607">
    <property type="entry name" value="HD/PDEase_dom"/>
</dbReference>